<evidence type="ECO:0000256" key="3">
    <source>
        <dbReference type="ARBA" id="ARBA00023136"/>
    </source>
</evidence>
<dbReference type="EMBL" id="CP003940">
    <property type="protein sequence ID" value="AFZ46817.1"/>
    <property type="molecule type" value="Genomic_DNA"/>
</dbReference>
<dbReference type="BioCyc" id="CSTA292563:G1353-852-MONOMER"/>
<dbReference type="PATRIC" id="fig|292563.3.peg.888"/>
<dbReference type="KEGG" id="csn:Cyast_0845"/>
<dbReference type="Pfam" id="PF03783">
    <property type="entry name" value="CsgG"/>
    <property type="match status" value="1"/>
</dbReference>
<evidence type="ECO:0000256" key="5">
    <source>
        <dbReference type="ARBA" id="ARBA00023288"/>
    </source>
</evidence>
<dbReference type="eggNOG" id="COG1462">
    <property type="taxonomic scope" value="Bacteria"/>
</dbReference>
<reference evidence="7" key="1">
    <citation type="journal article" date="2013" name="Proc. Natl. Acad. Sci. U.S.A.">
        <title>Improving the coverage of the cyanobacterial phylum using diversity-driven genome sequencing.</title>
        <authorList>
            <person name="Shih P.M."/>
            <person name="Wu D."/>
            <person name="Latifi A."/>
            <person name="Axen S.D."/>
            <person name="Fewer D.P."/>
            <person name="Talla E."/>
            <person name="Calteau A."/>
            <person name="Cai F."/>
            <person name="Tandeau de Marsac N."/>
            <person name="Rippka R."/>
            <person name="Herdman M."/>
            <person name="Sivonen K."/>
            <person name="Coursin T."/>
            <person name="Laurent T."/>
            <person name="Goodwin L."/>
            <person name="Nolan M."/>
            <person name="Davenport K.W."/>
            <person name="Han C.S."/>
            <person name="Rubin E.M."/>
            <person name="Eisen J.A."/>
            <person name="Woyke T."/>
            <person name="Gugger M."/>
            <person name="Kerfeld C.A."/>
        </authorList>
    </citation>
    <scope>NUCLEOTIDE SEQUENCE [LARGE SCALE GENOMIC DNA]</scope>
    <source>
        <strain evidence="7">ATCC 29140 / PCC 7202</strain>
    </source>
</reference>
<dbReference type="PANTHER" id="PTHR41164">
    <property type="entry name" value="CURLI PRODUCTION ASSEMBLY/TRANSPORT COMPONENT CSGG"/>
    <property type="match status" value="1"/>
</dbReference>
<sequence>MTMNKKKYSKVVPMAIASSLMGISMLTVSISPFIAAAHSKPSQNLLAQNNQERLTIAVMDFDYSSLSNARNLNLIDGAARGVSDVVVGELVDTRKYRVIERSRLDDILNEQGLADSGLVDPGTAAQIGRLLGAELIMVGSITQFDLQERGTGFGLFGFSLGNQTKKALVTLNTRVINSTTGEIVMSAEGQAEVSQVDGDVRIRGVNLGTATNNDGTLLTVATRDAIREVIQQMDSRQTELSAIGRVSPNTSGLVADVAGNSVIINRGSNHGYRNGLRLSIERVSREVTDPETGEVIRRVTDQVGVIELQDVDSSSSEGRIISGSGFRVGDIASPM</sequence>
<dbReference type="AlphaFoldDB" id="K9YK17"/>
<keyword evidence="7" id="KW-1185">Reference proteome</keyword>
<gene>
    <name evidence="6" type="ordered locus">Cyast_0845</name>
</gene>
<name>K9YK17_CYASC</name>
<evidence type="ECO:0000256" key="1">
    <source>
        <dbReference type="ARBA" id="ARBA00022475"/>
    </source>
</evidence>
<organism evidence="6 7">
    <name type="scientific">Cyanobacterium stanieri (strain ATCC 29140 / PCC 7202)</name>
    <dbReference type="NCBI Taxonomy" id="292563"/>
    <lineage>
        <taxon>Bacteria</taxon>
        <taxon>Bacillati</taxon>
        <taxon>Cyanobacteriota</taxon>
        <taxon>Cyanophyceae</taxon>
        <taxon>Oscillatoriophycideae</taxon>
        <taxon>Chroococcales</taxon>
        <taxon>Geminocystaceae</taxon>
        <taxon>Cyanobacterium</taxon>
    </lineage>
</organism>
<dbReference type="Gene3D" id="3.40.50.10610">
    <property type="entry name" value="ABC-type transport auxiliary lipoprotein component"/>
    <property type="match status" value="1"/>
</dbReference>
<keyword evidence="5" id="KW-0449">Lipoprotein</keyword>
<dbReference type="Proteomes" id="UP000010483">
    <property type="component" value="Chromosome"/>
</dbReference>
<evidence type="ECO:0000256" key="4">
    <source>
        <dbReference type="ARBA" id="ARBA00023139"/>
    </source>
</evidence>
<keyword evidence="2" id="KW-0732">Signal</keyword>
<keyword evidence="3" id="KW-0472">Membrane</keyword>
<accession>K9YK17</accession>
<evidence type="ECO:0000313" key="6">
    <source>
        <dbReference type="EMBL" id="AFZ46817.1"/>
    </source>
</evidence>
<dbReference type="HOGENOM" id="CLU_068064_0_0_3"/>
<evidence type="ECO:0000313" key="7">
    <source>
        <dbReference type="Proteomes" id="UP000010483"/>
    </source>
</evidence>
<protein>
    <submittedName>
        <fullName evidence="6">Curli production assembly/transport component CsgG</fullName>
    </submittedName>
</protein>
<keyword evidence="1" id="KW-1003">Cell membrane</keyword>
<dbReference type="STRING" id="292563.Cyast_0845"/>
<dbReference type="InterPro" id="IPR005534">
    <property type="entry name" value="Curli_assmbl/transp-comp_CsgG"/>
</dbReference>
<proteinExistence type="predicted"/>
<dbReference type="PANTHER" id="PTHR41164:SF1">
    <property type="entry name" value="CURLI PRODUCTION ASSEMBLY_TRANSPORT COMPONENT CSGG"/>
    <property type="match status" value="1"/>
</dbReference>
<dbReference type="GO" id="GO:0030288">
    <property type="term" value="C:outer membrane-bounded periplasmic space"/>
    <property type="evidence" value="ECO:0007669"/>
    <property type="project" value="InterPro"/>
</dbReference>
<evidence type="ECO:0000256" key="2">
    <source>
        <dbReference type="ARBA" id="ARBA00022729"/>
    </source>
</evidence>
<keyword evidence="4" id="KW-0564">Palmitate</keyword>